<organism evidence="5 6">
    <name type="scientific">Dehalococcoides mccartyi</name>
    <dbReference type="NCBI Taxonomy" id="61435"/>
    <lineage>
        <taxon>Bacteria</taxon>
        <taxon>Bacillati</taxon>
        <taxon>Chloroflexota</taxon>
        <taxon>Dehalococcoidia</taxon>
        <taxon>Dehalococcoidales</taxon>
        <taxon>Dehalococcoidaceae</taxon>
        <taxon>Dehalococcoides</taxon>
    </lineage>
</organism>
<dbReference type="PROSITE" id="PS51379">
    <property type="entry name" value="4FE4S_FER_2"/>
    <property type="match status" value="1"/>
</dbReference>
<sequence>MKQNTPKFHTIVDRRDYLKNLGLWAFGYSDNALSLSLFHDLDELISCRASHVYTWPWWVRELDYNKPTTEIDWNKADRFDFRHLPQCSWQGDKETAAWMDLRDGEGTANRLMQDFARRLKHAAHQNSQRYDLRNRALTEALFNPAVAKFGQPEVGFTGPAVPVPSQAGVNKWSGTLEEASTMLWQVCILFGASDVSLVELNPETTRKLVASHEFHDGKPYVFEDVAQAYETGPDSMERKPQEGKRVIPERCRWLVHFSLNEVYEWPYAFSGDSWLRYAEARQIQYRLQSFIKGLGYQAIGPCNFTNNMTENIALAVVGGEAELGRNNMAISPLLGTSCGQYSSIITDLPLAPSKPIDAGIHRFCHTCQLCAEACPGGAISRAGQPGGEIRKNPVWEGFGPFHRWNKRSEFESKTGNIPRWTKGLNQDAFYKHWYFSAPDCKVASDICGTWGCSQSCVFWQGITVKSLAGIQPDGTALFPQRITSQQ</sequence>
<evidence type="ECO:0000313" key="6">
    <source>
        <dbReference type="Proteomes" id="UP000053577"/>
    </source>
</evidence>
<keyword evidence="3" id="KW-0411">Iron-sulfur</keyword>
<dbReference type="InterPro" id="IPR017900">
    <property type="entry name" value="4Fe4S_Fe_S_CS"/>
</dbReference>
<name>A0A0V8M5C9_9CHLR</name>
<reference evidence="5 6" key="1">
    <citation type="journal article" date="2015" name="Sci. Rep.">
        <title>A comparative genomics and reductive dehalogenase gene transcription study of two chloroethene-respiring bacteria, Dehalococcoides mccartyi strains MB and 11a.</title>
        <authorList>
            <person name="Low A."/>
            <person name="Shen Z."/>
            <person name="Cheng D."/>
            <person name="Rogers M.J."/>
            <person name="Lee P.K."/>
            <person name="He J."/>
        </authorList>
    </citation>
    <scope>NUCLEOTIDE SEQUENCE [LARGE SCALE GENOMIC DNA]</scope>
    <source>
        <strain evidence="5 6">MB</strain>
    </source>
</reference>
<dbReference type="EMBL" id="JGYD01000001">
    <property type="protein sequence ID" value="KSV18997.1"/>
    <property type="molecule type" value="Genomic_DNA"/>
</dbReference>
<accession>A0A0V8M5C9</accession>
<dbReference type="PATRIC" id="fig|61435.5.peg.55"/>
<dbReference type="GO" id="GO:0051536">
    <property type="term" value="F:iron-sulfur cluster binding"/>
    <property type="evidence" value="ECO:0007669"/>
    <property type="project" value="UniProtKB-KW"/>
</dbReference>
<gene>
    <name evidence="5" type="ORF">DA01_00265</name>
</gene>
<dbReference type="InterPro" id="IPR017896">
    <property type="entry name" value="4Fe4S_Fe-S-bd"/>
</dbReference>
<proteinExistence type="predicted"/>
<protein>
    <recommendedName>
        <fullName evidence="4">4Fe-4S ferredoxin-type domain-containing protein</fullName>
    </recommendedName>
</protein>
<dbReference type="InterPro" id="IPR028894">
    <property type="entry name" value="RDH_dom"/>
</dbReference>
<comment type="caution">
    <text evidence="5">The sequence shown here is derived from an EMBL/GenBank/DDBJ whole genome shotgun (WGS) entry which is preliminary data.</text>
</comment>
<evidence type="ECO:0000256" key="2">
    <source>
        <dbReference type="ARBA" id="ARBA00023004"/>
    </source>
</evidence>
<dbReference type="OrthoDB" id="165561at2"/>
<dbReference type="GO" id="GO:0046872">
    <property type="term" value="F:metal ion binding"/>
    <property type="evidence" value="ECO:0007669"/>
    <property type="project" value="UniProtKB-KW"/>
</dbReference>
<evidence type="ECO:0000313" key="5">
    <source>
        <dbReference type="EMBL" id="KSV18997.1"/>
    </source>
</evidence>
<evidence type="ECO:0000259" key="4">
    <source>
        <dbReference type="PROSITE" id="PS51379"/>
    </source>
</evidence>
<evidence type="ECO:0000256" key="3">
    <source>
        <dbReference type="ARBA" id="ARBA00023014"/>
    </source>
</evidence>
<dbReference type="AlphaFoldDB" id="A0A0V8M5C9"/>
<dbReference type="Pfam" id="PF13486">
    <property type="entry name" value="Dehalogenase"/>
    <property type="match status" value="1"/>
</dbReference>
<evidence type="ECO:0000256" key="1">
    <source>
        <dbReference type="ARBA" id="ARBA00022723"/>
    </source>
</evidence>
<feature type="domain" description="4Fe-4S ferredoxin-type" evidence="4">
    <location>
        <begin position="352"/>
        <end position="384"/>
    </location>
</feature>
<dbReference type="SUPFAM" id="SSF54862">
    <property type="entry name" value="4Fe-4S ferredoxins"/>
    <property type="match status" value="1"/>
</dbReference>
<dbReference type="Proteomes" id="UP000053577">
    <property type="component" value="Unassembled WGS sequence"/>
</dbReference>
<keyword evidence="2" id="KW-0408">Iron</keyword>
<keyword evidence="1" id="KW-0479">Metal-binding</keyword>
<dbReference type="RefSeq" id="WP_058291946.1">
    <property type="nucleotide sequence ID" value="NZ_JGYD01000001.1"/>
</dbReference>
<dbReference type="PROSITE" id="PS00198">
    <property type="entry name" value="4FE4S_FER_1"/>
    <property type="match status" value="1"/>
</dbReference>